<feature type="compositionally biased region" description="Polar residues" evidence="1">
    <location>
        <begin position="25"/>
        <end position="39"/>
    </location>
</feature>
<feature type="region of interest" description="Disordered" evidence="1">
    <location>
        <begin position="1"/>
        <end position="39"/>
    </location>
</feature>
<accession>A0A2P1JMX6</accession>
<reference evidence="2" key="1">
    <citation type="journal article" date="2018" name="Arch. Virol.">
        <title>A barnavirus sequence mined from a transcriptome of the Antarctic pearlwort Colobanthus quitensis.</title>
        <authorList>
            <person name="Nibert M.L."/>
            <person name="Manny A.R."/>
            <person name="Debat H.J."/>
            <person name="Firth A.E."/>
            <person name="Bertini L."/>
            <person name="Caruso C."/>
        </authorList>
    </citation>
    <scope>NUCLEOTIDE SEQUENCE</scope>
    <source>
        <strain evidence="2">CqABV-UTus453</strain>
    </source>
</reference>
<evidence type="ECO:0000256" key="1">
    <source>
        <dbReference type="SAM" id="MobiDB-lite"/>
    </source>
</evidence>
<proteinExistence type="predicted"/>
<sequence>MNNQQNRRGNRQGAGPTRVQRGRTRQNNNPRIQRPIQNQASTTQINQWCAFTLKPKIAATQTIYPFTGDIDVHTVPELARFMSTYQSFQLISLGARFKPASVNDPGLVCTYVLTSENHLTSIDPTTWNHQYLKKNGCKATQLIRVSSAPPSINLPVQRKVVRCSEKVKLGIVVWVWEGPQQSEEKQNVGEFEIYINCQFYGLKQ</sequence>
<protein>
    <submittedName>
        <fullName evidence="2">P4</fullName>
    </submittedName>
</protein>
<organism evidence="2">
    <name type="scientific">Colobanthus quitensis associated barnavirus 1</name>
    <dbReference type="NCBI Taxonomy" id="2116708"/>
    <lineage>
        <taxon>Viruses</taxon>
        <taxon>Riboviria</taxon>
        <taxon>Orthornavirae</taxon>
        <taxon>Pisuviricota</taxon>
        <taxon>Pisoniviricetes</taxon>
        <taxon>Sobelivirales</taxon>
        <taxon>Barnaviridae</taxon>
        <taxon>Barnavirus</taxon>
    </lineage>
</organism>
<feature type="compositionally biased region" description="Low complexity" evidence="1">
    <location>
        <begin position="1"/>
        <end position="15"/>
    </location>
</feature>
<evidence type="ECO:0000313" key="2">
    <source>
        <dbReference type="EMBL" id="AVO00798.1"/>
    </source>
</evidence>
<name>A0A2P1JMX6_9VIRU</name>
<dbReference type="EMBL" id="MG686618">
    <property type="protein sequence ID" value="AVO00798.1"/>
    <property type="molecule type" value="Genomic_RNA"/>
</dbReference>